<gene>
    <name evidence="2" type="ORF">HOLleu_35899</name>
</gene>
<name>A0A9Q1BFP2_HOLLE</name>
<reference evidence="2" key="1">
    <citation type="submission" date="2021-10" db="EMBL/GenBank/DDBJ databases">
        <title>Tropical sea cucumber genome reveals ecological adaptation and Cuvierian tubules defense mechanism.</title>
        <authorList>
            <person name="Chen T."/>
        </authorList>
    </citation>
    <scope>NUCLEOTIDE SEQUENCE</scope>
    <source>
        <strain evidence="2">Nanhai2018</strain>
        <tissue evidence="2">Muscle</tissue>
    </source>
</reference>
<feature type="compositionally biased region" description="Basic and acidic residues" evidence="1">
    <location>
        <begin position="42"/>
        <end position="52"/>
    </location>
</feature>
<evidence type="ECO:0000313" key="3">
    <source>
        <dbReference type="Proteomes" id="UP001152320"/>
    </source>
</evidence>
<feature type="region of interest" description="Disordered" evidence="1">
    <location>
        <begin position="25"/>
        <end position="53"/>
    </location>
</feature>
<evidence type="ECO:0000313" key="2">
    <source>
        <dbReference type="EMBL" id="KAJ8023449.1"/>
    </source>
</evidence>
<dbReference type="AlphaFoldDB" id="A0A9Q1BFP2"/>
<accession>A0A9Q1BFP2</accession>
<feature type="compositionally biased region" description="Low complexity" evidence="1">
    <location>
        <begin position="31"/>
        <end position="40"/>
    </location>
</feature>
<sequence length="116" mass="12720">MVPEGTTNVPIKTLIALMVEEGEDYKDVEIPSDTTPSADTPSDDKAPAKEVEEAPAVSVELGRASLHAGLFEKYFSSCEATSGHTSVRCRFNNSHRSRWNAFERVSAKYSAQPYLP</sequence>
<dbReference type="EMBL" id="JAIZAY010000019">
    <property type="protein sequence ID" value="KAJ8023449.1"/>
    <property type="molecule type" value="Genomic_DNA"/>
</dbReference>
<organism evidence="2 3">
    <name type="scientific">Holothuria leucospilota</name>
    <name type="common">Black long sea cucumber</name>
    <name type="synonym">Mertensiothuria leucospilota</name>
    <dbReference type="NCBI Taxonomy" id="206669"/>
    <lineage>
        <taxon>Eukaryota</taxon>
        <taxon>Metazoa</taxon>
        <taxon>Echinodermata</taxon>
        <taxon>Eleutherozoa</taxon>
        <taxon>Echinozoa</taxon>
        <taxon>Holothuroidea</taxon>
        <taxon>Aspidochirotacea</taxon>
        <taxon>Aspidochirotida</taxon>
        <taxon>Holothuriidae</taxon>
        <taxon>Holothuria</taxon>
    </lineage>
</organism>
<dbReference type="Proteomes" id="UP001152320">
    <property type="component" value="Chromosome 19"/>
</dbReference>
<keyword evidence="3" id="KW-1185">Reference proteome</keyword>
<comment type="caution">
    <text evidence="2">The sequence shown here is derived from an EMBL/GenBank/DDBJ whole genome shotgun (WGS) entry which is preliminary data.</text>
</comment>
<evidence type="ECO:0000256" key="1">
    <source>
        <dbReference type="SAM" id="MobiDB-lite"/>
    </source>
</evidence>
<protein>
    <submittedName>
        <fullName evidence="2">Pyruvate dehydrogenase protein X component</fullName>
    </submittedName>
</protein>
<keyword evidence="2" id="KW-0670">Pyruvate</keyword>
<proteinExistence type="predicted"/>